<feature type="chain" id="PRO_5025392753" description="DUF4124 domain-containing protein" evidence="2">
    <location>
        <begin position="23"/>
        <end position="187"/>
    </location>
</feature>
<dbReference type="Proteomes" id="UP000501237">
    <property type="component" value="Chromosome"/>
</dbReference>
<evidence type="ECO:0000313" key="5">
    <source>
        <dbReference type="Proteomes" id="UP000501237"/>
    </source>
</evidence>
<proteinExistence type="predicted"/>
<dbReference type="KEGG" id="poj:PtoMrB4_26250"/>
<reference evidence="4 5" key="1">
    <citation type="journal article" date="2020" name="Microbiol. Resour. Announc.">
        <title>Complete genome sequence of Pseudomonas otitidis strain MrB4, isolated from Lake Biwa in Japan.</title>
        <authorList>
            <person name="Miyazaki K."/>
            <person name="Hase E."/>
            <person name="Maruya T."/>
        </authorList>
    </citation>
    <scope>NUCLEOTIDE SEQUENCE [LARGE SCALE GENOMIC DNA]</scope>
    <source>
        <strain evidence="4 5">MrB4</strain>
    </source>
</reference>
<dbReference type="GeneID" id="57397844"/>
<protein>
    <recommendedName>
        <fullName evidence="3">DUF4124 domain-containing protein</fullName>
    </recommendedName>
</protein>
<dbReference type="EMBL" id="AP022642">
    <property type="protein sequence ID" value="BCA28648.1"/>
    <property type="molecule type" value="Genomic_DNA"/>
</dbReference>
<sequence>MQLVSALLASALLLAPVASASAAIFKCKVADGTTQFSDRPCGTPENQEVIAHETPSPAKTTDSAEQPGKSALPRADAQASYEAAEKASPPLLTLADLQGKWSDLDFDSPLRGYWVFGSNTLRMDRKGMAIRNRVQTTLRFKLKGNLLTIIHEPDALHEKRWEERLVVERYVPGRLINLGTLVLYRVR</sequence>
<accession>A0A679GJV9</accession>
<evidence type="ECO:0000256" key="2">
    <source>
        <dbReference type="SAM" id="SignalP"/>
    </source>
</evidence>
<dbReference type="RefSeq" id="WP_172433532.1">
    <property type="nucleotide sequence ID" value="NZ_AP022642.1"/>
</dbReference>
<keyword evidence="2" id="KW-0732">Signal</keyword>
<organism evidence="4 5">
    <name type="scientific">Metapseudomonas otitidis</name>
    <dbReference type="NCBI Taxonomy" id="319939"/>
    <lineage>
        <taxon>Bacteria</taxon>
        <taxon>Pseudomonadati</taxon>
        <taxon>Pseudomonadota</taxon>
        <taxon>Gammaproteobacteria</taxon>
        <taxon>Pseudomonadales</taxon>
        <taxon>Pseudomonadaceae</taxon>
        <taxon>Metapseudomonas</taxon>
    </lineage>
</organism>
<name>A0A679GJV9_9GAMM</name>
<dbReference type="InterPro" id="IPR025392">
    <property type="entry name" value="DUF4124"/>
</dbReference>
<dbReference type="AlphaFoldDB" id="A0A679GJV9"/>
<dbReference type="Pfam" id="PF13511">
    <property type="entry name" value="DUF4124"/>
    <property type="match status" value="1"/>
</dbReference>
<evidence type="ECO:0000313" key="4">
    <source>
        <dbReference type="EMBL" id="BCA28648.1"/>
    </source>
</evidence>
<feature type="region of interest" description="Disordered" evidence="1">
    <location>
        <begin position="52"/>
        <end position="80"/>
    </location>
</feature>
<feature type="domain" description="DUF4124" evidence="3">
    <location>
        <begin position="11"/>
        <end position="64"/>
    </location>
</feature>
<gene>
    <name evidence="4" type="ORF">PtoMrB4_26250</name>
</gene>
<evidence type="ECO:0000259" key="3">
    <source>
        <dbReference type="Pfam" id="PF13511"/>
    </source>
</evidence>
<evidence type="ECO:0000256" key="1">
    <source>
        <dbReference type="SAM" id="MobiDB-lite"/>
    </source>
</evidence>
<feature type="signal peptide" evidence="2">
    <location>
        <begin position="1"/>
        <end position="22"/>
    </location>
</feature>